<evidence type="ECO:0000313" key="5">
    <source>
        <dbReference type="Proteomes" id="UP000529783"/>
    </source>
</evidence>
<evidence type="ECO:0000256" key="2">
    <source>
        <dbReference type="ARBA" id="ARBA00023134"/>
    </source>
</evidence>
<accession>A0A7Y9EKK5</accession>
<dbReference type="GO" id="GO:0005525">
    <property type="term" value="F:GTP binding"/>
    <property type="evidence" value="ECO:0007669"/>
    <property type="project" value="UniProtKB-KW"/>
</dbReference>
<gene>
    <name evidence="4" type="ORF">BJY14_004828</name>
</gene>
<dbReference type="Proteomes" id="UP000529783">
    <property type="component" value="Unassembled WGS sequence"/>
</dbReference>
<dbReference type="SUPFAM" id="SSF50465">
    <property type="entry name" value="EF-Tu/eEF-1alpha/eIF2-gamma C-terminal domain"/>
    <property type="match status" value="1"/>
</dbReference>
<evidence type="ECO:0000313" key="4">
    <source>
        <dbReference type="EMBL" id="NYD48845.1"/>
    </source>
</evidence>
<evidence type="ECO:0000256" key="1">
    <source>
        <dbReference type="ARBA" id="ARBA00022741"/>
    </source>
</evidence>
<dbReference type="EMBL" id="JACCBA010000001">
    <property type="protein sequence ID" value="NYD48845.1"/>
    <property type="molecule type" value="Genomic_DNA"/>
</dbReference>
<keyword evidence="2" id="KW-0342">GTP-binding</keyword>
<feature type="region of interest" description="Disordered" evidence="3">
    <location>
        <begin position="192"/>
        <end position="213"/>
    </location>
</feature>
<organism evidence="4 5">
    <name type="scientific">Actinomadura luteofluorescens</name>
    <dbReference type="NCBI Taxonomy" id="46163"/>
    <lineage>
        <taxon>Bacteria</taxon>
        <taxon>Bacillati</taxon>
        <taxon>Actinomycetota</taxon>
        <taxon>Actinomycetes</taxon>
        <taxon>Streptosporangiales</taxon>
        <taxon>Thermomonosporaceae</taxon>
        <taxon>Actinomadura</taxon>
    </lineage>
</organism>
<name>A0A7Y9EKK5_9ACTN</name>
<reference evidence="4 5" key="1">
    <citation type="submission" date="2020-07" db="EMBL/GenBank/DDBJ databases">
        <title>Sequencing the genomes of 1000 actinobacteria strains.</title>
        <authorList>
            <person name="Klenk H.-P."/>
        </authorList>
    </citation>
    <scope>NUCLEOTIDE SEQUENCE [LARGE SCALE GENOMIC DNA]</scope>
    <source>
        <strain evidence="4 5">DSM 40398</strain>
    </source>
</reference>
<proteinExistence type="predicted"/>
<sequence>MDVPDLLRRAADLIPAHTRSDAGLGADDVRDYLAQDEWEVALAVLDDFDGVQWQTVRYWDLLIAAARQLWLENDVAWFHWRRSETLHGLIRADLRLVPPEEGGRRLPVPNDGKLRPLWSIGRTTAEGHDDLSVAAIRVESAPEIPPGGSGRIRLLPLTPLHWRHLGPGDVITMHEGRPVRGTATITQIQPPHFNAGQRQQSTGRIRWTPPFSS</sequence>
<dbReference type="AlphaFoldDB" id="A0A7Y9EKK5"/>
<dbReference type="RefSeq" id="WP_179845688.1">
    <property type="nucleotide sequence ID" value="NZ_JACCBA010000001.1"/>
</dbReference>
<dbReference type="InterPro" id="IPR009001">
    <property type="entry name" value="Transl_elong_EF1A/Init_IF2_C"/>
</dbReference>
<evidence type="ECO:0000256" key="3">
    <source>
        <dbReference type="SAM" id="MobiDB-lite"/>
    </source>
</evidence>
<keyword evidence="5" id="KW-1185">Reference proteome</keyword>
<comment type="caution">
    <text evidence="4">The sequence shown here is derived from an EMBL/GenBank/DDBJ whole genome shotgun (WGS) entry which is preliminary data.</text>
</comment>
<keyword evidence="1" id="KW-0547">Nucleotide-binding</keyword>
<protein>
    <submittedName>
        <fullName evidence="4">Uncharacterized protein</fullName>
    </submittedName>
</protein>